<dbReference type="GO" id="GO:0006526">
    <property type="term" value="P:L-arginine biosynthetic process"/>
    <property type="evidence" value="ECO:0007669"/>
    <property type="project" value="UniProtKB-UniRule"/>
</dbReference>
<comment type="pathway">
    <text evidence="8">Amino-acid biosynthesis; L-arginine biosynthesis; L-ornithine and N-acetyl-L-glutamate from L-glutamate and N(2)-acetyl-L-ornithine (cyclic): step 1/1.</text>
</comment>
<evidence type="ECO:0000256" key="5">
    <source>
        <dbReference type="ARBA" id="ARBA00022679"/>
    </source>
</evidence>
<keyword evidence="10" id="KW-1185">Reference proteome</keyword>
<evidence type="ECO:0000256" key="7">
    <source>
        <dbReference type="ARBA" id="ARBA00023315"/>
    </source>
</evidence>
<feature type="binding site" evidence="8">
    <location>
        <position position="259"/>
    </location>
    <ligand>
        <name>substrate</name>
    </ligand>
</feature>
<evidence type="ECO:0000313" key="9">
    <source>
        <dbReference type="EMBL" id="SFB52245.1"/>
    </source>
</evidence>
<evidence type="ECO:0000256" key="6">
    <source>
        <dbReference type="ARBA" id="ARBA00022813"/>
    </source>
</evidence>
<protein>
    <recommendedName>
        <fullName evidence="8">Arginine biosynthesis bifunctional protein ArgJ</fullName>
    </recommendedName>
    <domain>
        <recommendedName>
            <fullName evidence="8">Glutamate N-acetyltransferase</fullName>
            <ecNumber evidence="8">2.3.1.35</ecNumber>
        </recommendedName>
        <alternativeName>
            <fullName evidence="8">Ornithine acetyltransferase</fullName>
            <shortName evidence="8">OATase</shortName>
        </alternativeName>
        <alternativeName>
            <fullName evidence="8">Ornithine transacetylase</fullName>
        </alternativeName>
    </domain>
    <domain>
        <recommendedName>
            <fullName evidence="8">Amino-acid acetyltransferase</fullName>
            <ecNumber evidence="8">2.3.1.1</ecNumber>
        </recommendedName>
        <alternativeName>
            <fullName evidence="8">N-acetylglutamate synthase</fullName>
            <shortName evidence="8">AGSase</shortName>
        </alternativeName>
    </domain>
    <component>
        <recommendedName>
            <fullName evidence="8">Arginine biosynthesis bifunctional protein ArgJ alpha chain</fullName>
        </recommendedName>
    </component>
    <component>
        <recommendedName>
            <fullName evidence="8">Arginine biosynthesis bifunctional protein ArgJ beta chain</fullName>
        </recommendedName>
    </component>
</protein>
<comment type="subcellular location">
    <subcellularLocation>
        <location evidence="1 8">Cytoplasm</location>
    </subcellularLocation>
</comment>
<dbReference type="STRING" id="490629.SAMN05216266_1169"/>
<dbReference type="InterPro" id="IPR016117">
    <property type="entry name" value="ArgJ-like_dom_sf"/>
</dbReference>
<dbReference type="RefSeq" id="WP_091675512.1">
    <property type="nucleotide sequence ID" value="NZ_FOKG01000016.1"/>
</dbReference>
<dbReference type="UniPathway" id="UPA00068">
    <property type="reaction ID" value="UER00106"/>
</dbReference>
<dbReference type="NCBIfam" id="NF003802">
    <property type="entry name" value="PRK05388.1"/>
    <property type="match status" value="1"/>
</dbReference>
<keyword evidence="4 8" id="KW-0963">Cytoplasm</keyword>
<comment type="function">
    <text evidence="8">Catalyzes two activities which are involved in the cyclic version of arginine biosynthesis: the synthesis of N-acetylglutamate from glutamate and acetyl-CoA as the acetyl donor, and of ornithine by transacetylation between N(2)-acetylornithine and glutamate.</text>
</comment>
<evidence type="ECO:0000256" key="8">
    <source>
        <dbReference type="HAMAP-Rule" id="MF_01106"/>
    </source>
</evidence>
<feature type="site" description="Involved in the stabilization of negative charge on the oxyanion by the formation of the oxyanion hole" evidence="8">
    <location>
        <position position="109"/>
    </location>
</feature>
<organism evidence="9 10">
    <name type="scientific">Amycolatopsis marina</name>
    <dbReference type="NCBI Taxonomy" id="490629"/>
    <lineage>
        <taxon>Bacteria</taxon>
        <taxon>Bacillati</taxon>
        <taxon>Actinomycetota</taxon>
        <taxon>Actinomycetes</taxon>
        <taxon>Pseudonocardiales</taxon>
        <taxon>Pseudonocardiaceae</taxon>
        <taxon>Amycolatopsis</taxon>
    </lineage>
</organism>
<comment type="catalytic activity">
    <reaction evidence="8">
        <text>L-glutamate + acetyl-CoA = N-acetyl-L-glutamate + CoA + H(+)</text>
        <dbReference type="Rhea" id="RHEA:24292"/>
        <dbReference type="ChEBI" id="CHEBI:15378"/>
        <dbReference type="ChEBI" id="CHEBI:29985"/>
        <dbReference type="ChEBI" id="CHEBI:44337"/>
        <dbReference type="ChEBI" id="CHEBI:57287"/>
        <dbReference type="ChEBI" id="CHEBI:57288"/>
        <dbReference type="EC" id="2.3.1.1"/>
    </reaction>
</comment>
<dbReference type="FunFam" id="3.10.20.340:FF:000003">
    <property type="entry name" value="Arginine biosynthesis bifunctional protein ArgJ"/>
    <property type="match status" value="1"/>
</dbReference>
<evidence type="ECO:0000313" key="10">
    <source>
        <dbReference type="Proteomes" id="UP000243799"/>
    </source>
</evidence>
<dbReference type="PANTHER" id="PTHR23100">
    <property type="entry name" value="ARGININE BIOSYNTHESIS BIFUNCTIONAL PROTEIN ARGJ"/>
    <property type="match status" value="1"/>
</dbReference>
<dbReference type="CDD" id="cd02152">
    <property type="entry name" value="OAT"/>
    <property type="match status" value="1"/>
</dbReference>
<evidence type="ECO:0000256" key="1">
    <source>
        <dbReference type="ARBA" id="ARBA00004496"/>
    </source>
</evidence>
<keyword evidence="8" id="KW-0028">Amino-acid biosynthesis</keyword>
<dbReference type="GO" id="GO:0004042">
    <property type="term" value="F:L-glutamate N-acetyltransferase activity"/>
    <property type="evidence" value="ECO:0007669"/>
    <property type="project" value="UniProtKB-UniRule"/>
</dbReference>
<comment type="subunit">
    <text evidence="3 8">Heterotetramer of two alpha and two beta chains.</text>
</comment>
<keyword evidence="8" id="KW-0511">Multifunctional enzyme</keyword>
<evidence type="ECO:0000256" key="4">
    <source>
        <dbReference type="ARBA" id="ARBA00022490"/>
    </source>
</evidence>
<feature type="chain" id="PRO_5023258581" description="Arginine biosynthesis bifunctional protein ArgJ beta chain" evidence="8">
    <location>
        <begin position="179"/>
        <end position="383"/>
    </location>
</feature>
<dbReference type="GO" id="GO:0005737">
    <property type="term" value="C:cytoplasm"/>
    <property type="evidence" value="ECO:0007669"/>
    <property type="project" value="UniProtKB-SubCell"/>
</dbReference>
<dbReference type="NCBIfam" id="TIGR00120">
    <property type="entry name" value="ArgJ"/>
    <property type="match status" value="1"/>
</dbReference>
<evidence type="ECO:0000256" key="3">
    <source>
        <dbReference type="ARBA" id="ARBA00011475"/>
    </source>
</evidence>
<feature type="binding site" evidence="8">
    <location>
        <position position="383"/>
    </location>
    <ligand>
        <name>substrate</name>
    </ligand>
</feature>
<keyword evidence="6 8" id="KW-0068">Autocatalytic cleavage</keyword>
<keyword evidence="8" id="KW-0055">Arginine biosynthesis</keyword>
<accession>A0A1I1BPE3</accession>
<reference evidence="10" key="1">
    <citation type="submission" date="2016-10" db="EMBL/GenBank/DDBJ databases">
        <authorList>
            <person name="Varghese N."/>
            <person name="Submissions S."/>
        </authorList>
    </citation>
    <scope>NUCLEOTIDE SEQUENCE [LARGE SCALE GENOMIC DNA]</scope>
    <source>
        <strain evidence="10">CGMCC 4.3568</strain>
    </source>
</reference>
<dbReference type="OrthoDB" id="9804242at2"/>
<name>A0A1I1BPE3_9PSEU</name>
<comment type="catalytic activity">
    <reaction evidence="8">
        <text>N(2)-acetyl-L-ornithine + L-glutamate = N-acetyl-L-glutamate + L-ornithine</text>
        <dbReference type="Rhea" id="RHEA:15349"/>
        <dbReference type="ChEBI" id="CHEBI:29985"/>
        <dbReference type="ChEBI" id="CHEBI:44337"/>
        <dbReference type="ChEBI" id="CHEBI:46911"/>
        <dbReference type="ChEBI" id="CHEBI:57805"/>
        <dbReference type="EC" id="2.3.1.35"/>
    </reaction>
</comment>
<sequence length="383" mass="39070">MTVTVPRGFRASGVAAGLKAEGALDVALVVNDGPADVAAAVFTANRCKANPVLWSEQALADGRARAVVLNSGGANCYTGPQGFQATHSAAEQVAAALGLGAIDVAVCSTGLIGEQLRTDALTAGITEAVAALSPDGGGDAAEAIMTTDMHSKQAVEHGDGWSVGGIAKGAGMLAPALATMLVVLTTDADVDAATADGALRAATRTTFDRLDSDGCMSTNDTVLLLCNGASEVAPAADEFGAAVQAVCRDLARQLLADAEGAEHDISIEVRGAAAEDDAVEVGRAIARSNLFKCAVFGKDPNWGRILAAAGTTAAEFDPMRLDVSFNGVRVCRDGQPGEPSSDVDLTPRDVHVVVDLKAGEHTATIWTNDLTHAYVHENSVYST</sequence>
<dbReference type="InterPro" id="IPR002813">
    <property type="entry name" value="Arg_biosynth_ArgJ"/>
</dbReference>
<feature type="site" description="Involved in the stabilization of negative charge on the oxyanion by the formation of the oxyanion hole" evidence="8">
    <location>
        <position position="110"/>
    </location>
</feature>
<feature type="binding site" evidence="8">
    <location>
        <position position="378"/>
    </location>
    <ligand>
        <name>substrate</name>
    </ligand>
</feature>
<keyword evidence="5 8" id="KW-0808">Transferase</keyword>
<dbReference type="PANTHER" id="PTHR23100:SF0">
    <property type="entry name" value="ARGININE BIOSYNTHESIS BIFUNCTIONAL PROTEIN ARGJ, MITOCHONDRIAL"/>
    <property type="match status" value="1"/>
</dbReference>
<proteinExistence type="inferred from homology"/>
<dbReference type="Gene3D" id="3.60.70.12">
    <property type="entry name" value="L-amino peptidase D-ALA esterase/amidase"/>
    <property type="match status" value="1"/>
</dbReference>
<feature type="binding site" evidence="8">
    <location>
        <position position="146"/>
    </location>
    <ligand>
        <name>substrate</name>
    </ligand>
</feature>
<comment type="pathway">
    <text evidence="8">Amino-acid biosynthesis; L-arginine biosynthesis; N(2)-acetyl-L-ornithine from L-glutamate: step 1/4.</text>
</comment>
<dbReference type="InterPro" id="IPR042195">
    <property type="entry name" value="ArgJ_beta_C"/>
</dbReference>
<feature type="active site" description="Nucleophile" evidence="8">
    <location>
        <position position="179"/>
    </location>
</feature>
<dbReference type="EC" id="2.3.1.1" evidence="8"/>
<evidence type="ECO:0000256" key="2">
    <source>
        <dbReference type="ARBA" id="ARBA00006774"/>
    </source>
</evidence>
<dbReference type="HAMAP" id="MF_01106">
    <property type="entry name" value="ArgJ"/>
    <property type="match status" value="1"/>
</dbReference>
<feature type="chain" id="PRO_5023258582" description="Arginine biosynthesis bifunctional protein ArgJ alpha chain" evidence="8">
    <location>
        <begin position="1"/>
        <end position="178"/>
    </location>
</feature>
<feature type="binding site" evidence="8">
    <location>
        <position position="168"/>
    </location>
    <ligand>
        <name>substrate</name>
    </ligand>
</feature>
<dbReference type="GO" id="GO:0006592">
    <property type="term" value="P:ornithine biosynthetic process"/>
    <property type="evidence" value="ECO:0007669"/>
    <property type="project" value="TreeGrafter"/>
</dbReference>
<dbReference type="EC" id="2.3.1.35" evidence="8"/>
<dbReference type="SUPFAM" id="SSF56266">
    <property type="entry name" value="DmpA/ArgJ-like"/>
    <property type="match status" value="1"/>
</dbReference>
<dbReference type="EMBL" id="FOKG01000016">
    <property type="protein sequence ID" value="SFB52245.1"/>
    <property type="molecule type" value="Genomic_DNA"/>
</dbReference>
<dbReference type="Pfam" id="PF01960">
    <property type="entry name" value="ArgJ"/>
    <property type="match status" value="1"/>
</dbReference>
<dbReference type="AlphaFoldDB" id="A0A1I1BPE3"/>
<dbReference type="Gene3D" id="3.10.20.340">
    <property type="entry name" value="ArgJ beta chain, C-terminal domain"/>
    <property type="match status" value="1"/>
</dbReference>
<comment type="similarity">
    <text evidence="2 8">Belongs to the ArgJ family.</text>
</comment>
<dbReference type="Proteomes" id="UP000243799">
    <property type="component" value="Unassembled WGS sequence"/>
</dbReference>
<dbReference type="GO" id="GO:0004358">
    <property type="term" value="F:L-glutamate N-acetyltransferase activity, acting on acetyl-L-ornithine as donor"/>
    <property type="evidence" value="ECO:0007669"/>
    <property type="project" value="UniProtKB-UniRule"/>
</dbReference>
<feature type="binding site" evidence="8">
    <location>
        <position position="179"/>
    </location>
    <ligand>
        <name>substrate</name>
    </ligand>
</feature>
<keyword evidence="7 8" id="KW-0012">Acyltransferase</keyword>
<feature type="site" description="Cleavage; by autolysis" evidence="8">
    <location>
        <begin position="178"/>
        <end position="179"/>
    </location>
</feature>
<gene>
    <name evidence="8" type="primary">argJ</name>
    <name evidence="9" type="ORF">SAMN05216266_1169</name>
</gene>